<dbReference type="EMBL" id="BK014797">
    <property type="protein sequence ID" value="DAD76233.1"/>
    <property type="molecule type" value="Genomic_DNA"/>
</dbReference>
<protein>
    <submittedName>
        <fullName evidence="1">Uncharacterized protein</fullName>
    </submittedName>
</protein>
<accession>A0A8S5M1N7</accession>
<organism evidence="1">
    <name type="scientific">Siphoviridae sp. ctrfD19</name>
    <dbReference type="NCBI Taxonomy" id="2826478"/>
    <lineage>
        <taxon>Viruses</taxon>
        <taxon>Duplodnaviria</taxon>
        <taxon>Heunggongvirae</taxon>
        <taxon>Uroviricota</taxon>
        <taxon>Caudoviricetes</taxon>
    </lineage>
</organism>
<name>A0A8S5M1N7_9CAUD</name>
<evidence type="ECO:0000313" key="1">
    <source>
        <dbReference type="EMBL" id="DAD76233.1"/>
    </source>
</evidence>
<reference evidence="1" key="1">
    <citation type="journal article" date="2021" name="Proc. Natl. Acad. Sci. U.S.A.">
        <title>A Catalog of Tens of Thousands of Viruses from Human Metagenomes Reveals Hidden Associations with Chronic Diseases.</title>
        <authorList>
            <person name="Tisza M.J."/>
            <person name="Buck C.B."/>
        </authorList>
    </citation>
    <scope>NUCLEOTIDE SEQUENCE</scope>
    <source>
        <strain evidence="1">CtrfD19</strain>
    </source>
</reference>
<proteinExistence type="predicted"/>
<sequence length="66" mass="7483">METNEKYYCPFAKNECMTYGCGLYSPFYESCSFLLIAEGMKEISFSADDTNLDCALRVSIQKPKGE</sequence>